<dbReference type="GO" id="GO:0016887">
    <property type="term" value="F:ATP hydrolysis activity"/>
    <property type="evidence" value="ECO:0007669"/>
    <property type="project" value="InterPro"/>
</dbReference>
<dbReference type="PANTHER" id="PTHR43820:SF4">
    <property type="entry name" value="HIGH-AFFINITY BRANCHED-CHAIN AMINO ACID TRANSPORT ATP-BINDING PROTEIN LIVF"/>
    <property type="match status" value="1"/>
</dbReference>
<dbReference type="SUPFAM" id="SSF52540">
    <property type="entry name" value="P-loop containing nucleoside triphosphate hydrolases"/>
    <property type="match status" value="1"/>
</dbReference>
<dbReference type="Pfam" id="PF00005">
    <property type="entry name" value="ABC_tran"/>
    <property type="match status" value="1"/>
</dbReference>
<evidence type="ECO:0000256" key="2">
    <source>
        <dbReference type="ARBA" id="ARBA00022448"/>
    </source>
</evidence>
<evidence type="ECO:0000256" key="4">
    <source>
        <dbReference type="ARBA" id="ARBA00022840"/>
    </source>
</evidence>
<dbReference type="InterPro" id="IPR003439">
    <property type="entry name" value="ABC_transporter-like_ATP-bd"/>
</dbReference>
<dbReference type="GO" id="GO:0015807">
    <property type="term" value="P:L-amino acid transport"/>
    <property type="evidence" value="ECO:0007669"/>
    <property type="project" value="TreeGrafter"/>
</dbReference>
<dbReference type="AlphaFoldDB" id="A0A933IBY0"/>
<keyword evidence="5" id="KW-0029">Amino-acid transport</keyword>
<reference evidence="7" key="1">
    <citation type="submission" date="2020-07" db="EMBL/GenBank/DDBJ databases">
        <title>Huge and variable diversity of episymbiotic CPR bacteria and DPANN archaea in groundwater ecosystems.</title>
        <authorList>
            <person name="He C.Y."/>
            <person name="Keren R."/>
            <person name="Whittaker M."/>
            <person name="Farag I.F."/>
            <person name="Doudna J."/>
            <person name="Cate J.H.D."/>
            <person name="Banfield J.F."/>
        </authorList>
    </citation>
    <scope>NUCLEOTIDE SEQUENCE</scope>
    <source>
        <strain evidence="7">NC_groundwater_1520_Pr4_B-0.1um_53_5</strain>
    </source>
</reference>
<dbReference type="InterPro" id="IPR027417">
    <property type="entry name" value="P-loop_NTPase"/>
</dbReference>
<keyword evidence="2" id="KW-0813">Transport</keyword>
<name>A0A933IBY0_UNCT6</name>
<dbReference type="PROSITE" id="PS00211">
    <property type="entry name" value="ABC_TRANSPORTER_1"/>
    <property type="match status" value="1"/>
</dbReference>
<dbReference type="InterPro" id="IPR003593">
    <property type="entry name" value="AAA+_ATPase"/>
</dbReference>
<dbReference type="CDD" id="cd03224">
    <property type="entry name" value="ABC_TM1139_LivF_branched"/>
    <property type="match status" value="1"/>
</dbReference>
<organism evidence="7 8">
    <name type="scientific">candidate division TA06 bacterium</name>
    <dbReference type="NCBI Taxonomy" id="2250710"/>
    <lineage>
        <taxon>Bacteria</taxon>
        <taxon>Bacteria division TA06</taxon>
    </lineage>
</organism>
<dbReference type="PROSITE" id="PS50893">
    <property type="entry name" value="ABC_TRANSPORTER_2"/>
    <property type="match status" value="1"/>
</dbReference>
<dbReference type="InterPro" id="IPR052156">
    <property type="entry name" value="BCAA_Transport_ATP-bd_LivF"/>
</dbReference>
<evidence type="ECO:0000256" key="1">
    <source>
        <dbReference type="ARBA" id="ARBA00005417"/>
    </source>
</evidence>
<sequence>MLNAQNIKTAYGNLQVLHGISFEVGTGEIVALLGSNGAGKTTSLAAVSGLIPLAAGSILFNGRDISQIPAQDRVKMGLVQVPEGRRIFPGLTVQENLEMGAYSAQNLGLKIQAREQVFQLFPKLAERKNQNGGTLSGGEQQMLALGRGLMASPKLLLLDEPSLGLAPIVVDKIFQTILEIRRQGIAMLLVEQNARRSLEIADRGYLLETGNIILAGGGPELLNNPKVQSSYLGA</sequence>
<comment type="similarity">
    <text evidence="1">Belongs to the ABC transporter superfamily.</text>
</comment>
<accession>A0A933IBY0</accession>
<keyword evidence="3" id="KW-0547">Nucleotide-binding</keyword>
<protein>
    <submittedName>
        <fullName evidence="7">ABC transporter ATP-binding protein</fullName>
    </submittedName>
</protein>
<dbReference type="GO" id="GO:0005524">
    <property type="term" value="F:ATP binding"/>
    <property type="evidence" value="ECO:0007669"/>
    <property type="project" value="UniProtKB-KW"/>
</dbReference>
<dbReference type="PANTHER" id="PTHR43820">
    <property type="entry name" value="HIGH-AFFINITY BRANCHED-CHAIN AMINO ACID TRANSPORT ATP-BINDING PROTEIN LIVF"/>
    <property type="match status" value="1"/>
</dbReference>
<evidence type="ECO:0000256" key="5">
    <source>
        <dbReference type="ARBA" id="ARBA00022970"/>
    </source>
</evidence>
<evidence type="ECO:0000256" key="3">
    <source>
        <dbReference type="ARBA" id="ARBA00022741"/>
    </source>
</evidence>
<dbReference type="EMBL" id="JACQXR010000130">
    <property type="protein sequence ID" value="MBI4727469.1"/>
    <property type="molecule type" value="Genomic_DNA"/>
</dbReference>
<dbReference type="GO" id="GO:0015658">
    <property type="term" value="F:branched-chain amino acid transmembrane transporter activity"/>
    <property type="evidence" value="ECO:0007669"/>
    <property type="project" value="TreeGrafter"/>
</dbReference>
<keyword evidence="4 7" id="KW-0067">ATP-binding</keyword>
<evidence type="ECO:0000313" key="7">
    <source>
        <dbReference type="EMBL" id="MBI4727469.1"/>
    </source>
</evidence>
<dbReference type="Proteomes" id="UP000736328">
    <property type="component" value="Unassembled WGS sequence"/>
</dbReference>
<dbReference type="Gene3D" id="3.40.50.300">
    <property type="entry name" value="P-loop containing nucleotide triphosphate hydrolases"/>
    <property type="match status" value="1"/>
</dbReference>
<evidence type="ECO:0000259" key="6">
    <source>
        <dbReference type="PROSITE" id="PS50893"/>
    </source>
</evidence>
<dbReference type="SMART" id="SM00382">
    <property type="entry name" value="AAA"/>
    <property type="match status" value="1"/>
</dbReference>
<comment type="caution">
    <text evidence="7">The sequence shown here is derived from an EMBL/GenBank/DDBJ whole genome shotgun (WGS) entry which is preliminary data.</text>
</comment>
<feature type="domain" description="ABC transporter" evidence="6">
    <location>
        <begin position="2"/>
        <end position="234"/>
    </location>
</feature>
<evidence type="ECO:0000313" key="8">
    <source>
        <dbReference type="Proteomes" id="UP000736328"/>
    </source>
</evidence>
<dbReference type="InterPro" id="IPR017871">
    <property type="entry name" value="ABC_transporter-like_CS"/>
</dbReference>
<proteinExistence type="inferred from homology"/>
<gene>
    <name evidence="7" type="ORF">HY768_09690</name>
</gene>